<evidence type="ECO:0000313" key="11">
    <source>
        <dbReference type="Proteomes" id="UP000324479"/>
    </source>
</evidence>
<dbReference type="PANTHER" id="PTHR48090:SF1">
    <property type="entry name" value="PROPHAGE BACTOPRENOL GLUCOSYL TRANSFERASE HOMOLOG"/>
    <property type="match status" value="1"/>
</dbReference>
<gene>
    <name evidence="10" type="ORF">FYK55_10505</name>
</gene>
<feature type="transmembrane region" description="Helical" evidence="8">
    <location>
        <begin position="274"/>
        <end position="299"/>
    </location>
</feature>
<dbReference type="EMBL" id="VWOX01000005">
    <property type="protein sequence ID" value="KAA5543632.1"/>
    <property type="molecule type" value="Genomic_DNA"/>
</dbReference>
<keyword evidence="2" id="KW-0328">Glycosyltransferase</keyword>
<dbReference type="RefSeq" id="WP_150076384.1">
    <property type="nucleotide sequence ID" value="NZ_VWOX01000005.1"/>
</dbReference>
<dbReference type="Gene3D" id="3.90.550.10">
    <property type="entry name" value="Spore Coat Polysaccharide Biosynthesis Protein SpsA, Chain A"/>
    <property type="match status" value="1"/>
</dbReference>
<evidence type="ECO:0000256" key="3">
    <source>
        <dbReference type="ARBA" id="ARBA00022679"/>
    </source>
</evidence>
<evidence type="ECO:0000256" key="2">
    <source>
        <dbReference type="ARBA" id="ARBA00022676"/>
    </source>
</evidence>
<reference evidence="10 11" key="1">
    <citation type="submission" date="2019-08" db="EMBL/GenBank/DDBJ databases">
        <authorList>
            <person name="Dhanesh K."/>
            <person name="Kumar G."/>
            <person name="Sasikala C."/>
            <person name="Venkata Ramana C."/>
        </authorList>
    </citation>
    <scope>NUCLEOTIDE SEQUENCE [LARGE SCALE GENOMIC DNA]</scope>
    <source>
        <strain evidence="10 11">JC645</strain>
    </source>
</reference>
<evidence type="ECO:0000256" key="4">
    <source>
        <dbReference type="ARBA" id="ARBA00022692"/>
    </source>
</evidence>
<sequence length="347" mass="37925">MVLNEAATSESAPPSVSVAIPLYNEADGVQVLLDRVLAVLDQLPGDGHEVVLVDDGSTDATFQLLRRAAEKDERVVAISLSRNFGHQAACAAALRHTRGQVGVLMDGDLQDPPEQIPEMLKRYHEGFDVVYAIRAKRKEGVLLRSCYFLFYRVMGALADQPMPLDAGDFCLMSRRVIDFLNASGERQRYLRGLRAWVGFRQVGIPIEREARQHGDSKYSWRGLLGLAVDGIFSHSVLPLRAAALLGFVAILVSLLIAAHALYGKLVQGDSPQGYTALVITLIFFSGVQLVFLGVIGEYVGRIFEEVKRRPSFIVDQVIRADDACNPTTPSSTADSTTNIGGGEVENR</sequence>
<dbReference type="InterPro" id="IPR001173">
    <property type="entry name" value="Glyco_trans_2-like"/>
</dbReference>
<dbReference type="Pfam" id="PF00535">
    <property type="entry name" value="Glycos_transf_2"/>
    <property type="match status" value="1"/>
</dbReference>
<keyword evidence="5 8" id="KW-1133">Transmembrane helix</keyword>
<evidence type="ECO:0000256" key="1">
    <source>
        <dbReference type="ARBA" id="ARBA00004141"/>
    </source>
</evidence>
<keyword evidence="6 8" id="KW-0472">Membrane</keyword>
<feature type="region of interest" description="Disordered" evidence="7">
    <location>
        <begin position="324"/>
        <end position="347"/>
    </location>
</feature>
<comment type="subcellular location">
    <subcellularLocation>
        <location evidence="1">Membrane</location>
        <topology evidence="1">Multi-pass membrane protein</topology>
    </subcellularLocation>
</comment>
<feature type="domain" description="Glycosyltransferase 2-like" evidence="9">
    <location>
        <begin position="17"/>
        <end position="177"/>
    </location>
</feature>
<evidence type="ECO:0000256" key="8">
    <source>
        <dbReference type="SAM" id="Phobius"/>
    </source>
</evidence>
<evidence type="ECO:0000256" key="7">
    <source>
        <dbReference type="SAM" id="MobiDB-lite"/>
    </source>
</evidence>
<keyword evidence="3 10" id="KW-0808">Transferase</keyword>
<dbReference type="Proteomes" id="UP000324479">
    <property type="component" value="Unassembled WGS sequence"/>
</dbReference>
<dbReference type="GO" id="GO:0016757">
    <property type="term" value="F:glycosyltransferase activity"/>
    <property type="evidence" value="ECO:0007669"/>
    <property type="project" value="UniProtKB-KW"/>
</dbReference>
<name>A0A5M6DBD9_9BACT</name>
<dbReference type="InterPro" id="IPR050256">
    <property type="entry name" value="Glycosyltransferase_2"/>
</dbReference>
<keyword evidence="11" id="KW-1185">Reference proteome</keyword>
<dbReference type="SUPFAM" id="SSF53448">
    <property type="entry name" value="Nucleotide-diphospho-sugar transferases"/>
    <property type="match status" value="1"/>
</dbReference>
<organism evidence="10 11">
    <name type="scientific">Roseiconus nitratireducens</name>
    <dbReference type="NCBI Taxonomy" id="2605748"/>
    <lineage>
        <taxon>Bacteria</taxon>
        <taxon>Pseudomonadati</taxon>
        <taxon>Planctomycetota</taxon>
        <taxon>Planctomycetia</taxon>
        <taxon>Pirellulales</taxon>
        <taxon>Pirellulaceae</taxon>
        <taxon>Roseiconus</taxon>
    </lineage>
</organism>
<evidence type="ECO:0000259" key="9">
    <source>
        <dbReference type="Pfam" id="PF00535"/>
    </source>
</evidence>
<dbReference type="InterPro" id="IPR029044">
    <property type="entry name" value="Nucleotide-diphossugar_trans"/>
</dbReference>
<dbReference type="AlphaFoldDB" id="A0A5M6DBD9"/>
<proteinExistence type="predicted"/>
<feature type="transmembrane region" description="Helical" evidence="8">
    <location>
        <begin position="241"/>
        <end position="262"/>
    </location>
</feature>
<dbReference type="GO" id="GO:0005886">
    <property type="term" value="C:plasma membrane"/>
    <property type="evidence" value="ECO:0007669"/>
    <property type="project" value="TreeGrafter"/>
</dbReference>
<feature type="compositionally biased region" description="Low complexity" evidence="7">
    <location>
        <begin position="326"/>
        <end position="337"/>
    </location>
</feature>
<dbReference type="CDD" id="cd04187">
    <property type="entry name" value="DPM1_like_bac"/>
    <property type="match status" value="1"/>
</dbReference>
<dbReference type="PANTHER" id="PTHR48090">
    <property type="entry name" value="UNDECAPRENYL-PHOSPHATE 4-DEOXY-4-FORMAMIDO-L-ARABINOSE TRANSFERASE-RELATED"/>
    <property type="match status" value="1"/>
</dbReference>
<accession>A0A5M6DBD9</accession>
<protein>
    <submittedName>
        <fullName evidence="10">Glycosyltransferase family 2 protein</fullName>
    </submittedName>
</protein>
<evidence type="ECO:0000256" key="5">
    <source>
        <dbReference type="ARBA" id="ARBA00022989"/>
    </source>
</evidence>
<evidence type="ECO:0000313" key="10">
    <source>
        <dbReference type="EMBL" id="KAA5543632.1"/>
    </source>
</evidence>
<keyword evidence="4 8" id="KW-0812">Transmembrane</keyword>
<comment type="caution">
    <text evidence="10">The sequence shown here is derived from an EMBL/GenBank/DDBJ whole genome shotgun (WGS) entry which is preliminary data.</text>
</comment>
<evidence type="ECO:0000256" key="6">
    <source>
        <dbReference type="ARBA" id="ARBA00023136"/>
    </source>
</evidence>